<organism evidence="1 2">
    <name type="scientific">Salix udensis</name>
    <dbReference type="NCBI Taxonomy" id="889485"/>
    <lineage>
        <taxon>Eukaryota</taxon>
        <taxon>Viridiplantae</taxon>
        <taxon>Streptophyta</taxon>
        <taxon>Embryophyta</taxon>
        <taxon>Tracheophyta</taxon>
        <taxon>Spermatophyta</taxon>
        <taxon>Magnoliopsida</taxon>
        <taxon>eudicotyledons</taxon>
        <taxon>Gunneridae</taxon>
        <taxon>Pentapetalae</taxon>
        <taxon>rosids</taxon>
        <taxon>fabids</taxon>
        <taxon>Malpighiales</taxon>
        <taxon>Salicaceae</taxon>
        <taxon>Saliceae</taxon>
        <taxon>Salix</taxon>
    </lineage>
</organism>
<gene>
    <name evidence="1" type="ORF">OIU84_013588</name>
</gene>
<keyword evidence="2" id="KW-1185">Reference proteome</keyword>
<evidence type="ECO:0000313" key="1">
    <source>
        <dbReference type="EMBL" id="KAJ6405659.1"/>
    </source>
</evidence>
<name>A0AAD6NUQ6_9ROSI</name>
<accession>A0AAD6NUQ6</accession>
<dbReference type="EMBL" id="JAPFFJ010000017">
    <property type="protein sequence ID" value="KAJ6405659.1"/>
    <property type="molecule type" value="Genomic_DNA"/>
</dbReference>
<sequence>MLCTNGKDNDTVCGNTFTKVGPSGRLGRWRKTVVVRRATRYSSASKYDHEDVVAHESKIRTFFSLNV</sequence>
<comment type="caution">
    <text evidence="1">The sequence shown here is derived from an EMBL/GenBank/DDBJ whole genome shotgun (WGS) entry which is preliminary data.</text>
</comment>
<evidence type="ECO:0000313" key="2">
    <source>
        <dbReference type="Proteomes" id="UP001162972"/>
    </source>
</evidence>
<dbReference type="Proteomes" id="UP001162972">
    <property type="component" value="Chromosome 2"/>
</dbReference>
<protein>
    <submittedName>
        <fullName evidence="1">Uncharacterized protein</fullName>
    </submittedName>
</protein>
<dbReference type="AlphaFoldDB" id="A0AAD6NUQ6"/>
<proteinExistence type="predicted"/>
<reference evidence="1 2" key="1">
    <citation type="journal article" date="2023" name="Int. J. Mol. Sci.">
        <title>De Novo Assembly and Annotation of 11 Diverse Shrub Willow (Salix) Genomes Reveals Novel Gene Organization in Sex-Linked Regions.</title>
        <authorList>
            <person name="Hyden B."/>
            <person name="Feng K."/>
            <person name="Yates T.B."/>
            <person name="Jawdy S."/>
            <person name="Cereghino C."/>
            <person name="Smart L.B."/>
            <person name="Muchero W."/>
        </authorList>
    </citation>
    <scope>NUCLEOTIDE SEQUENCE [LARGE SCALE GENOMIC DNA]</scope>
    <source>
        <tissue evidence="1">Shoot tip</tissue>
    </source>
</reference>